<gene>
    <name evidence="2" type="ORF">BJ878DRAFT_246771</name>
</gene>
<evidence type="ECO:0000259" key="1">
    <source>
        <dbReference type="Pfam" id="PF03992"/>
    </source>
</evidence>
<evidence type="ECO:0000313" key="3">
    <source>
        <dbReference type="Proteomes" id="UP000887226"/>
    </source>
</evidence>
<accession>A0A9P7YW87</accession>
<dbReference type="InterPro" id="IPR011008">
    <property type="entry name" value="Dimeric_a/b-barrel"/>
</dbReference>
<dbReference type="Proteomes" id="UP000887226">
    <property type="component" value="Unassembled WGS sequence"/>
</dbReference>
<dbReference type="OrthoDB" id="3830579at2759"/>
<dbReference type="Pfam" id="PF03992">
    <property type="entry name" value="ABM"/>
    <property type="match status" value="1"/>
</dbReference>
<dbReference type="Gene3D" id="3.30.70.100">
    <property type="match status" value="2"/>
</dbReference>
<dbReference type="EMBL" id="MU254264">
    <property type="protein sequence ID" value="KAG9241144.1"/>
    <property type="molecule type" value="Genomic_DNA"/>
</dbReference>
<dbReference type="SUPFAM" id="SSF54909">
    <property type="entry name" value="Dimeric alpha+beta barrel"/>
    <property type="match status" value="1"/>
</dbReference>
<organism evidence="2 3">
    <name type="scientific">Calycina marina</name>
    <dbReference type="NCBI Taxonomy" id="1763456"/>
    <lineage>
        <taxon>Eukaryota</taxon>
        <taxon>Fungi</taxon>
        <taxon>Dikarya</taxon>
        <taxon>Ascomycota</taxon>
        <taxon>Pezizomycotina</taxon>
        <taxon>Leotiomycetes</taxon>
        <taxon>Helotiales</taxon>
        <taxon>Pezizellaceae</taxon>
        <taxon>Calycina</taxon>
    </lineage>
</organism>
<protein>
    <recommendedName>
        <fullName evidence="1">ABM domain-containing protein</fullName>
    </recommendedName>
</protein>
<dbReference type="AlphaFoldDB" id="A0A9P7YW87"/>
<sequence length="213" mass="23579">MASPVTEITTVTLKPNIDLEAPGPWLDTLATIASQDGYIGLQYGRQLEEPDMLMLLIDWTSLAKHQQFIDSPIYGDFVKRFGAILTDIQIYHVETTPFPPAILTKSPCIEFATFYNIEPGFLENLGKFASVLDEAKPKEFYGGALGPVVGEITQPKEGATAGNAAVLFFGWESREAHAAFRNTELFANNIFLLREKLGGAKVFHVAFEEYLSK</sequence>
<feature type="domain" description="ABM" evidence="1">
    <location>
        <begin position="31"/>
        <end position="80"/>
    </location>
</feature>
<dbReference type="InterPro" id="IPR007138">
    <property type="entry name" value="ABM_dom"/>
</dbReference>
<reference evidence="2" key="1">
    <citation type="journal article" date="2021" name="IMA Fungus">
        <title>Genomic characterization of three marine fungi, including Emericellopsis atlantica sp. nov. with signatures of a generalist lifestyle and marine biomass degradation.</title>
        <authorList>
            <person name="Hagestad O.C."/>
            <person name="Hou L."/>
            <person name="Andersen J.H."/>
            <person name="Hansen E.H."/>
            <person name="Altermark B."/>
            <person name="Li C."/>
            <person name="Kuhnert E."/>
            <person name="Cox R.J."/>
            <person name="Crous P.W."/>
            <person name="Spatafora J.W."/>
            <person name="Lail K."/>
            <person name="Amirebrahimi M."/>
            <person name="Lipzen A."/>
            <person name="Pangilinan J."/>
            <person name="Andreopoulos W."/>
            <person name="Hayes R.D."/>
            <person name="Ng V."/>
            <person name="Grigoriev I.V."/>
            <person name="Jackson S.A."/>
            <person name="Sutton T.D.S."/>
            <person name="Dobson A.D.W."/>
            <person name="Rama T."/>
        </authorList>
    </citation>
    <scope>NUCLEOTIDE SEQUENCE</scope>
    <source>
        <strain evidence="2">TRa3180A</strain>
    </source>
</reference>
<name>A0A9P7YW87_9HELO</name>
<keyword evidence="3" id="KW-1185">Reference proteome</keyword>
<proteinExistence type="predicted"/>
<evidence type="ECO:0000313" key="2">
    <source>
        <dbReference type="EMBL" id="KAG9241144.1"/>
    </source>
</evidence>
<comment type="caution">
    <text evidence="2">The sequence shown here is derived from an EMBL/GenBank/DDBJ whole genome shotgun (WGS) entry which is preliminary data.</text>
</comment>